<dbReference type="RefSeq" id="WP_143080286.1">
    <property type="nucleotide sequence ID" value="NZ_FOXS01000006.1"/>
</dbReference>
<dbReference type="InterPro" id="IPR008979">
    <property type="entry name" value="Galactose-bd-like_sf"/>
</dbReference>
<accession>A0A1I6ASU2</accession>
<proteinExistence type="predicted"/>
<evidence type="ECO:0000313" key="1">
    <source>
        <dbReference type="EMBL" id="SFQ71699.1"/>
    </source>
</evidence>
<organism evidence="1 2">
    <name type="scientific">Hymenobacter arizonensis</name>
    <name type="common">Siccationidurans arizonensis</name>
    <dbReference type="NCBI Taxonomy" id="1227077"/>
    <lineage>
        <taxon>Bacteria</taxon>
        <taxon>Pseudomonadati</taxon>
        <taxon>Bacteroidota</taxon>
        <taxon>Cytophagia</taxon>
        <taxon>Cytophagales</taxon>
        <taxon>Hymenobacteraceae</taxon>
        <taxon>Hymenobacter</taxon>
    </lineage>
</organism>
<keyword evidence="2" id="KW-1185">Reference proteome</keyword>
<protein>
    <recommendedName>
        <fullName evidence="3">CBM-cenC domain-containing protein</fullName>
    </recommendedName>
</protein>
<dbReference type="Proteomes" id="UP000199029">
    <property type="component" value="Unassembled WGS sequence"/>
</dbReference>
<evidence type="ECO:0008006" key="3">
    <source>
        <dbReference type="Google" id="ProtNLM"/>
    </source>
</evidence>
<sequence>MVKDISCFTLTPVRAAAQWSLYRSISRGLLPFLGMMLMGGCHPRDEQANGTLHLLMQTGFEEPSGWVSQMKPLLTTEKAHSGKYSLRVDEKHPSAVIYQKALGALCAHRPRQFRLSAWVWVPGLSNEVALQVSVYNPGNTQPVLNEPLYTTDARIFGKWYHVSQEYNLPNNTTSQSQFVISVIGEETTAPVYVDDLQLKERW</sequence>
<dbReference type="OrthoDB" id="882450at2"/>
<evidence type="ECO:0000313" key="2">
    <source>
        <dbReference type="Proteomes" id="UP000199029"/>
    </source>
</evidence>
<dbReference type="SUPFAM" id="SSF49785">
    <property type="entry name" value="Galactose-binding domain-like"/>
    <property type="match status" value="1"/>
</dbReference>
<gene>
    <name evidence="1" type="ORF">SAMN04515668_3856</name>
</gene>
<dbReference type="EMBL" id="FOXS01000006">
    <property type="protein sequence ID" value="SFQ71699.1"/>
    <property type="molecule type" value="Genomic_DNA"/>
</dbReference>
<dbReference type="STRING" id="1227077.SAMN04515668_3856"/>
<name>A0A1I6ASU2_HYMAR</name>
<reference evidence="2" key="1">
    <citation type="submission" date="2016-10" db="EMBL/GenBank/DDBJ databases">
        <authorList>
            <person name="Varghese N."/>
            <person name="Submissions S."/>
        </authorList>
    </citation>
    <scope>NUCLEOTIDE SEQUENCE [LARGE SCALE GENOMIC DNA]</scope>
    <source>
        <strain evidence="2">OR362-8,ATCC BAA-1266,JCM 13504</strain>
    </source>
</reference>
<dbReference type="Gene3D" id="2.60.120.260">
    <property type="entry name" value="Galactose-binding domain-like"/>
    <property type="match status" value="1"/>
</dbReference>
<dbReference type="AlphaFoldDB" id="A0A1I6ASU2"/>